<sequence length="150" mass="17047">MHKNFDFRVGFIHQGVASHVEEIGIPEDLGAHDAEKDIAIPRVSCFIVLVTQVVLHHINRLPTLFKHAVWETVDDIIDEDAEIPEILLVIVADCIEKAVAEINYNQLKSEVVLNRLWNGIKSAYGEKYAPSDIEIFDSFYEFEDDPDDAE</sequence>
<gene>
    <name evidence="1" type="ORF">GBAR_LOCUS22874</name>
</gene>
<dbReference type="AlphaFoldDB" id="A0AA35T5E9"/>
<dbReference type="Proteomes" id="UP001174909">
    <property type="component" value="Unassembled WGS sequence"/>
</dbReference>
<organism evidence="1 2">
    <name type="scientific">Geodia barretti</name>
    <name type="common">Barrett's horny sponge</name>
    <dbReference type="NCBI Taxonomy" id="519541"/>
    <lineage>
        <taxon>Eukaryota</taxon>
        <taxon>Metazoa</taxon>
        <taxon>Porifera</taxon>
        <taxon>Demospongiae</taxon>
        <taxon>Heteroscleromorpha</taxon>
        <taxon>Tetractinellida</taxon>
        <taxon>Astrophorina</taxon>
        <taxon>Geodiidae</taxon>
        <taxon>Geodia</taxon>
    </lineage>
</organism>
<reference evidence="1" key="1">
    <citation type="submission" date="2023-03" db="EMBL/GenBank/DDBJ databases">
        <authorList>
            <person name="Steffen K."/>
            <person name="Cardenas P."/>
        </authorList>
    </citation>
    <scope>NUCLEOTIDE SEQUENCE</scope>
</reference>
<evidence type="ECO:0000313" key="1">
    <source>
        <dbReference type="EMBL" id="CAI8041152.1"/>
    </source>
</evidence>
<keyword evidence="2" id="KW-1185">Reference proteome</keyword>
<name>A0AA35T5E9_GEOBA</name>
<protein>
    <submittedName>
        <fullName evidence="1">Uncharacterized protein</fullName>
    </submittedName>
</protein>
<accession>A0AA35T5E9</accession>
<evidence type="ECO:0000313" key="2">
    <source>
        <dbReference type="Proteomes" id="UP001174909"/>
    </source>
</evidence>
<proteinExistence type="predicted"/>
<dbReference type="EMBL" id="CASHTH010003165">
    <property type="protein sequence ID" value="CAI8041152.1"/>
    <property type="molecule type" value="Genomic_DNA"/>
</dbReference>
<comment type="caution">
    <text evidence="1">The sequence shown here is derived from an EMBL/GenBank/DDBJ whole genome shotgun (WGS) entry which is preliminary data.</text>
</comment>